<accession>A0A2G9ZEH5</accession>
<name>A0A2G9ZEH5_9BACT</name>
<dbReference type="InterPro" id="IPR000238">
    <property type="entry name" value="RbfA"/>
</dbReference>
<dbReference type="GO" id="GO:0006364">
    <property type="term" value="P:rRNA processing"/>
    <property type="evidence" value="ECO:0007669"/>
    <property type="project" value="InterPro"/>
</dbReference>
<dbReference type="InterPro" id="IPR023799">
    <property type="entry name" value="RbfA_dom_sf"/>
</dbReference>
<dbReference type="SUPFAM" id="SSF89919">
    <property type="entry name" value="Ribosome-binding factor A, RbfA"/>
    <property type="match status" value="1"/>
</dbReference>
<organism evidence="2 3">
    <name type="scientific">bacterium (Candidatus Gribaldobacteria) CG23_combo_of_CG06-09_8_20_14_all_37_87_8</name>
    <dbReference type="NCBI Taxonomy" id="2014278"/>
    <lineage>
        <taxon>Bacteria</taxon>
        <taxon>Candidatus Gribaldobacteria</taxon>
    </lineage>
</organism>
<evidence type="ECO:0000313" key="2">
    <source>
        <dbReference type="EMBL" id="PIP31569.1"/>
    </source>
</evidence>
<dbReference type="Gene3D" id="3.30.300.20">
    <property type="match status" value="1"/>
</dbReference>
<proteinExistence type="predicted"/>
<dbReference type="Proteomes" id="UP000230447">
    <property type="component" value="Unassembled WGS sequence"/>
</dbReference>
<evidence type="ECO:0008006" key="4">
    <source>
        <dbReference type="Google" id="ProtNLM"/>
    </source>
</evidence>
<protein>
    <recommendedName>
        <fullName evidence="4">Ribosome-binding factor A</fullName>
    </recommendedName>
</protein>
<sequence length="109" mass="12775">MATNRIKQINALLQSQLSRLLLKELDFKEGIIATVIKVDTTKDLSICRVFLSVMPEKETRETLKFLRRNVVSLQMALNKKVFLRKTPKLVFLPYQETEEIRVEKLLEEL</sequence>
<dbReference type="InterPro" id="IPR015946">
    <property type="entry name" value="KH_dom-like_a/b"/>
</dbReference>
<dbReference type="EMBL" id="PCSB01000061">
    <property type="protein sequence ID" value="PIP31569.1"/>
    <property type="molecule type" value="Genomic_DNA"/>
</dbReference>
<dbReference type="Pfam" id="PF02033">
    <property type="entry name" value="RBFA"/>
    <property type="match status" value="1"/>
</dbReference>
<keyword evidence="1" id="KW-0690">Ribosome biogenesis</keyword>
<reference evidence="2 3" key="1">
    <citation type="submission" date="2017-09" db="EMBL/GenBank/DDBJ databases">
        <title>Depth-based differentiation of microbial function through sediment-hosted aquifers and enrichment of novel symbionts in the deep terrestrial subsurface.</title>
        <authorList>
            <person name="Probst A.J."/>
            <person name="Ladd B."/>
            <person name="Jarett J.K."/>
            <person name="Geller-Mcgrath D.E."/>
            <person name="Sieber C.M."/>
            <person name="Emerson J.B."/>
            <person name="Anantharaman K."/>
            <person name="Thomas B.C."/>
            <person name="Malmstrom R."/>
            <person name="Stieglmeier M."/>
            <person name="Klingl A."/>
            <person name="Woyke T."/>
            <person name="Ryan C.M."/>
            <person name="Banfield J.F."/>
        </authorList>
    </citation>
    <scope>NUCLEOTIDE SEQUENCE [LARGE SCALE GENOMIC DNA]</scope>
    <source>
        <strain evidence="2">CG23_combo_of_CG06-09_8_20_14_all_37_87_8</strain>
    </source>
</reference>
<comment type="caution">
    <text evidence="2">The sequence shown here is derived from an EMBL/GenBank/DDBJ whole genome shotgun (WGS) entry which is preliminary data.</text>
</comment>
<dbReference type="AlphaFoldDB" id="A0A2G9ZEH5"/>
<evidence type="ECO:0000313" key="3">
    <source>
        <dbReference type="Proteomes" id="UP000230447"/>
    </source>
</evidence>
<gene>
    <name evidence="2" type="ORF">COX24_02960</name>
</gene>
<evidence type="ECO:0000256" key="1">
    <source>
        <dbReference type="ARBA" id="ARBA00022517"/>
    </source>
</evidence>